<dbReference type="PANTHER" id="PTHR43464">
    <property type="entry name" value="METHYLTRANSFERASE"/>
    <property type="match status" value="1"/>
</dbReference>
<dbReference type="InterPro" id="IPR029063">
    <property type="entry name" value="SAM-dependent_MTases_sf"/>
</dbReference>
<dbReference type="GO" id="GO:0102208">
    <property type="term" value="F:2-polyprenyl-6-hydroxyphenol methylase activity"/>
    <property type="evidence" value="ECO:0007669"/>
    <property type="project" value="UniProtKB-EC"/>
</dbReference>
<evidence type="ECO:0000313" key="6">
    <source>
        <dbReference type="Proteomes" id="UP001597419"/>
    </source>
</evidence>
<keyword evidence="6" id="KW-1185">Reference proteome</keyword>
<dbReference type="GO" id="GO:0061542">
    <property type="term" value="F:3-demethylubiquinol 3-O-methyltransferase activity"/>
    <property type="evidence" value="ECO:0007669"/>
    <property type="project" value="UniProtKB-EC"/>
</dbReference>
<keyword evidence="2 5" id="KW-0808">Transferase</keyword>
<feature type="domain" description="Methyltransferase type 11" evidence="4">
    <location>
        <begin position="55"/>
        <end position="149"/>
    </location>
</feature>
<organism evidence="5 6">
    <name type="scientific">Amycolatopsis samaneae</name>
    <dbReference type="NCBI Taxonomy" id="664691"/>
    <lineage>
        <taxon>Bacteria</taxon>
        <taxon>Bacillati</taxon>
        <taxon>Actinomycetota</taxon>
        <taxon>Actinomycetes</taxon>
        <taxon>Pseudonocardiales</taxon>
        <taxon>Pseudonocardiaceae</taxon>
        <taxon>Amycolatopsis</taxon>
    </lineage>
</organism>
<dbReference type="CDD" id="cd02440">
    <property type="entry name" value="AdoMet_MTases"/>
    <property type="match status" value="1"/>
</dbReference>
<dbReference type="Gene3D" id="3.40.50.150">
    <property type="entry name" value="Vaccinia Virus protein VP39"/>
    <property type="match status" value="1"/>
</dbReference>
<name>A0ABW5GR63_9PSEU</name>
<dbReference type="PANTHER" id="PTHR43464:SF19">
    <property type="entry name" value="UBIQUINONE BIOSYNTHESIS O-METHYLTRANSFERASE, MITOCHONDRIAL"/>
    <property type="match status" value="1"/>
</dbReference>
<proteinExistence type="predicted"/>
<dbReference type="EC" id="2.1.1.222" evidence="5"/>
<dbReference type="SUPFAM" id="SSF53335">
    <property type="entry name" value="S-adenosyl-L-methionine-dependent methyltransferases"/>
    <property type="match status" value="1"/>
</dbReference>
<dbReference type="Proteomes" id="UP001597419">
    <property type="component" value="Unassembled WGS sequence"/>
</dbReference>
<dbReference type="EMBL" id="JBHUKU010000020">
    <property type="protein sequence ID" value="MFD2463298.1"/>
    <property type="molecule type" value="Genomic_DNA"/>
</dbReference>
<evidence type="ECO:0000313" key="5">
    <source>
        <dbReference type="EMBL" id="MFD2463298.1"/>
    </source>
</evidence>
<dbReference type="RefSeq" id="WP_345391859.1">
    <property type="nucleotide sequence ID" value="NZ_BAABHG010000005.1"/>
</dbReference>
<sequence length="247" mass="27168">MATDWTNEAAIRQWNGSATRETMEANAMDGDFAKRHLVNPVLLRLLGDLRDRRVLDAGCGDGYLSRLLAEHGARVVGVEPTDAMSAFAREKEAERGQGVTYVQADLTRLPDLGRFDAVVCSMVLMAIPDWRPAMRACVRALRPGGLFVFAVVHPAFEQLLDSWRDHGEYRVRRYLEEYEIAGRAASDFHRPLSAYLNELASLGARPREVVEPGLDPAVAAGAAPTTPGIDGYVHLPNFLIVSAEAPR</sequence>
<dbReference type="EC" id="2.1.1.64" evidence="5"/>
<dbReference type="InterPro" id="IPR013216">
    <property type="entry name" value="Methyltransf_11"/>
</dbReference>
<reference evidence="6" key="1">
    <citation type="journal article" date="2019" name="Int. J. Syst. Evol. Microbiol.">
        <title>The Global Catalogue of Microorganisms (GCM) 10K type strain sequencing project: providing services to taxonomists for standard genome sequencing and annotation.</title>
        <authorList>
            <consortium name="The Broad Institute Genomics Platform"/>
            <consortium name="The Broad Institute Genome Sequencing Center for Infectious Disease"/>
            <person name="Wu L."/>
            <person name="Ma J."/>
        </authorList>
    </citation>
    <scope>NUCLEOTIDE SEQUENCE [LARGE SCALE GENOMIC DNA]</scope>
    <source>
        <strain evidence="6">CGMCC 4.7643</strain>
    </source>
</reference>
<evidence type="ECO:0000256" key="1">
    <source>
        <dbReference type="ARBA" id="ARBA00022603"/>
    </source>
</evidence>
<evidence type="ECO:0000256" key="3">
    <source>
        <dbReference type="ARBA" id="ARBA00022691"/>
    </source>
</evidence>
<evidence type="ECO:0000256" key="2">
    <source>
        <dbReference type="ARBA" id="ARBA00022679"/>
    </source>
</evidence>
<dbReference type="GO" id="GO:0032259">
    <property type="term" value="P:methylation"/>
    <property type="evidence" value="ECO:0007669"/>
    <property type="project" value="UniProtKB-KW"/>
</dbReference>
<protein>
    <submittedName>
        <fullName evidence="5">Class I SAM-dependent methyltransferase</fullName>
        <ecNumber evidence="5">2.1.1.222</ecNumber>
        <ecNumber evidence="5">2.1.1.64</ecNumber>
    </submittedName>
</protein>
<comment type="caution">
    <text evidence="5">The sequence shown here is derived from an EMBL/GenBank/DDBJ whole genome shotgun (WGS) entry which is preliminary data.</text>
</comment>
<accession>A0ABW5GR63</accession>
<keyword evidence="1 5" id="KW-0489">Methyltransferase</keyword>
<evidence type="ECO:0000259" key="4">
    <source>
        <dbReference type="Pfam" id="PF08241"/>
    </source>
</evidence>
<keyword evidence="3" id="KW-0949">S-adenosyl-L-methionine</keyword>
<gene>
    <name evidence="5" type="ORF">ACFSYJ_32125</name>
</gene>
<dbReference type="Pfam" id="PF08241">
    <property type="entry name" value="Methyltransf_11"/>
    <property type="match status" value="1"/>
</dbReference>